<accession>A0A0B7F7X5</accession>
<dbReference type="AlphaFoldDB" id="A0A0B7F7X5"/>
<sequence length="520" mass="58339">MSLQTSTRSPRGCLTCKQRRKKCDETRPICQRCKQGKFKCLGYDHVDSPEPSRNSSASRPKNIAETPLFSYELMRLPSSNAQGLPPSSKSSPAPVTPITRPQSSLSHHAEPSELVGLNIVAGPVVPTPPHEQRHVDSIPRILQHESDRMHKAMELILSQMSRLGFRIFMPDRVQGNAAVARRAYRSDLLRWCMYLGAQVTQMLLDGVGPKNYLVLIRHLHQQVISDSPLSVNSDAMTRLGGALDLCLYAFMVSDSATGYAIFKSSTPLWYQLAANFPLVWSQDSTVSLTYAISVPRYELSKFIFWDIISALALGVPSILRYDSTYRSMNTRSSALEWVYGCPLLFVVLIAKINASRGIPLVPQDQHEVEAQLMQWSPKATYVDKDSFNGVARLAVHESWWQAVQIYLYMGMCNADSADPRVEAAVRQIVKLSSTFKSTDALGIHLFVPCLIAAAAARVENHRVVLRERIYASRESNLWILRGADFAPVLDHLWHGAARGGRPVKWEQYIRSRNATFTIQR</sequence>
<dbReference type="Gene3D" id="4.10.240.10">
    <property type="entry name" value="Zn(2)-C6 fungal-type DNA-binding domain"/>
    <property type="match status" value="1"/>
</dbReference>
<dbReference type="GO" id="GO:0008270">
    <property type="term" value="F:zinc ion binding"/>
    <property type="evidence" value="ECO:0007669"/>
    <property type="project" value="InterPro"/>
</dbReference>
<feature type="region of interest" description="Disordered" evidence="3">
    <location>
        <begin position="78"/>
        <end position="107"/>
    </location>
</feature>
<dbReference type="EMBL" id="LN679114">
    <property type="protein sequence ID" value="CEL54146.1"/>
    <property type="molecule type" value="Genomic_DNA"/>
</dbReference>
<dbReference type="CDD" id="cd00067">
    <property type="entry name" value="GAL4"/>
    <property type="match status" value="1"/>
</dbReference>
<gene>
    <name evidence="5" type="ORF">RSOLAG1IB_06857</name>
</gene>
<name>A0A0B7F7X5_THACB</name>
<dbReference type="STRING" id="1108050.A0A0B7F7X5"/>
<dbReference type="OrthoDB" id="5419315at2759"/>
<dbReference type="GO" id="GO:0005634">
    <property type="term" value="C:nucleus"/>
    <property type="evidence" value="ECO:0007669"/>
    <property type="project" value="UniProtKB-SubCell"/>
</dbReference>
<evidence type="ECO:0000259" key="4">
    <source>
        <dbReference type="PROSITE" id="PS50048"/>
    </source>
</evidence>
<dbReference type="PROSITE" id="PS50048">
    <property type="entry name" value="ZN2_CY6_FUNGAL_2"/>
    <property type="match status" value="1"/>
</dbReference>
<evidence type="ECO:0000313" key="6">
    <source>
        <dbReference type="Proteomes" id="UP000059188"/>
    </source>
</evidence>
<dbReference type="PROSITE" id="PS00463">
    <property type="entry name" value="ZN2_CY6_FUNGAL_1"/>
    <property type="match status" value="1"/>
</dbReference>
<dbReference type="SMART" id="SM00066">
    <property type="entry name" value="GAL4"/>
    <property type="match status" value="1"/>
</dbReference>
<protein>
    <recommendedName>
        <fullName evidence="4">Zn(2)-C6 fungal-type domain-containing protein</fullName>
    </recommendedName>
</protein>
<organism evidence="5 6">
    <name type="scientific">Thanatephorus cucumeris (strain AG1-IB / isolate 7/3/14)</name>
    <name type="common">Lettuce bottom rot fungus</name>
    <name type="synonym">Rhizoctonia solani</name>
    <dbReference type="NCBI Taxonomy" id="1108050"/>
    <lineage>
        <taxon>Eukaryota</taxon>
        <taxon>Fungi</taxon>
        <taxon>Dikarya</taxon>
        <taxon>Basidiomycota</taxon>
        <taxon>Agaricomycotina</taxon>
        <taxon>Agaricomycetes</taxon>
        <taxon>Cantharellales</taxon>
        <taxon>Ceratobasidiaceae</taxon>
        <taxon>Rhizoctonia</taxon>
        <taxon>Rhizoctonia solani AG-1</taxon>
    </lineage>
</organism>
<proteinExistence type="predicted"/>
<dbReference type="SUPFAM" id="SSF57701">
    <property type="entry name" value="Zn2/Cys6 DNA-binding domain"/>
    <property type="match status" value="1"/>
</dbReference>
<dbReference type="PANTHER" id="PTHR37534:SF46">
    <property type="entry name" value="ZN(II)2CYS6 TRANSCRIPTION FACTOR (EUROFUNG)"/>
    <property type="match status" value="1"/>
</dbReference>
<dbReference type="Pfam" id="PF00172">
    <property type="entry name" value="Zn_clus"/>
    <property type="match status" value="1"/>
</dbReference>
<dbReference type="Proteomes" id="UP000059188">
    <property type="component" value="Unassembled WGS sequence"/>
</dbReference>
<dbReference type="Pfam" id="PF11951">
    <property type="entry name" value="Fungal_trans_2"/>
    <property type="match status" value="1"/>
</dbReference>
<evidence type="ECO:0000313" key="5">
    <source>
        <dbReference type="EMBL" id="CEL54146.1"/>
    </source>
</evidence>
<feature type="domain" description="Zn(2)-C6 fungal-type" evidence="4">
    <location>
        <begin position="12"/>
        <end position="40"/>
    </location>
</feature>
<comment type="subcellular location">
    <subcellularLocation>
        <location evidence="1">Nucleus</location>
    </subcellularLocation>
</comment>
<keyword evidence="2" id="KW-0539">Nucleus</keyword>
<evidence type="ECO:0000256" key="3">
    <source>
        <dbReference type="SAM" id="MobiDB-lite"/>
    </source>
</evidence>
<evidence type="ECO:0000256" key="2">
    <source>
        <dbReference type="ARBA" id="ARBA00023242"/>
    </source>
</evidence>
<dbReference type="InterPro" id="IPR021858">
    <property type="entry name" value="Fun_TF"/>
</dbReference>
<dbReference type="GO" id="GO:0000981">
    <property type="term" value="F:DNA-binding transcription factor activity, RNA polymerase II-specific"/>
    <property type="evidence" value="ECO:0007669"/>
    <property type="project" value="InterPro"/>
</dbReference>
<keyword evidence="6" id="KW-1185">Reference proteome</keyword>
<feature type="compositionally biased region" description="Polar residues" evidence="3">
    <location>
        <begin position="78"/>
        <end position="106"/>
    </location>
</feature>
<evidence type="ECO:0000256" key="1">
    <source>
        <dbReference type="ARBA" id="ARBA00004123"/>
    </source>
</evidence>
<dbReference type="PANTHER" id="PTHR37534">
    <property type="entry name" value="TRANSCRIPTIONAL ACTIVATOR PROTEIN UGA3"/>
    <property type="match status" value="1"/>
</dbReference>
<dbReference type="InterPro" id="IPR001138">
    <property type="entry name" value="Zn2Cys6_DnaBD"/>
</dbReference>
<reference evidence="5 6" key="1">
    <citation type="submission" date="2014-11" db="EMBL/GenBank/DDBJ databases">
        <authorList>
            <person name="Wibberg Daniel"/>
        </authorList>
    </citation>
    <scope>NUCLEOTIDE SEQUENCE [LARGE SCALE GENOMIC DNA]</scope>
    <source>
        <strain evidence="5">Rhizoctonia solani AG1-IB 7/3/14</strain>
    </source>
</reference>
<dbReference type="InterPro" id="IPR036864">
    <property type="entry name" value="Zn2-C6_fun-type_DNA-bd_sf"/>
</dbReference>